<dbReference type="RefSeq" id="WP_095371043.1">
    <property type="nucleotide sequence ID" value="NZ_CP022983.1"/>
</dbReference>
<dbReference type="Pfam" id="PF05090">
    <property type="entry name" value="HTTM"/>
    <property type="match status" value="1"/>
</dbReference>
<keyword evidence="8" id="KW-1185">Reference proteome</keyword>
<dbReference type="InterPro" id="IPR053934">
    <property type="entry name" value="HTTM_dom"/>
</dbReference>
<evidence type="ECO:0000259" key="6">
    <source>
        <dbReference type="SMART" id="SM00752"/>
    </source>
</evidence>
<dbReference type="InterPro" id="IPR052964">
    <property type="entry name" value="Sporulation_signal_mat"/>
</dbReference>
<feature type="domain" description="HTTM-like" evidence="6">
    <location>
        <begin position="14"/>
        <end position="273"/>
    </location>
</feature>
<dbReference type="AlphaFoldDB" id="A0A248TH68"/>
<gene>
    <name evidence="7" type="ORF">CKF48_09085</name>
</gene>
<proteinExistence type="predicted"/>
<keyword evidence="3 5" id="KW-1133">Transmembrane helix</keyword>
<feature type="transmembrane region" description="Helical" evidence="5">
    <location>
        <begin position="59"/>
        <end position="80"/>
    </location>
</feature>
<dbReference type="KEGG" id="bko:CKF48_09085"/>
<feature type="transmembrane region" description="Helical" evidence="5">
    <location>
        <begin position="87"/>
        <end position="107"/>
    </location>
</feature>
<feature type="transmembrane region" description="Helical" evidence="5">
    <location>
        <begin position="208"/>
        <end position="229"/>
    </location>
</feature>
<evidence type="ECO:0000256" key="1">
    <source>
        <dbReference type="ARBA" id="ARBA00004127"/>
    </source>
</evidence>
<evidence type="ECO:0000313" key="7">
    <source>
        <dbReference type="EMBL" id="ASV67469.1"/>
    </source>
</evidence>
<feature type="transmembrane region" description="Helical" evidence="5">
    <location>
        <begin position="151"/>
        <end position="169"/>
    </location>
</feature>
<feature type="transmembrane region" description="Helical" evidence="5">
    <location>
        <begin position="20"/>
        <end position="39"/>
    </location>
</feature>
<comment type="subcellular location">
    <subcellularLocation>
        <location evidence="1">Endomembrane system</location>
        <topology evidence="1">Multi-pass membrane protein</topology>
    </subcellularLocation>
</comment>
<evidence type="ECO:0000256" key="5">
    <source>
        <dbReference type="SAM" id="Phobius"/>
    </source>
</evidence>
<name>A0A248TH68_9BACI</name>
<evidence type="ECO:0000256" key="3">
    <source>
        <dbReference type="ARBA" id="ARBA00022989"/>
    </source>
</evidence>
<evidence type="ECO:0000256" key="2">
    <source>
        <dbReference type="ARBA" id="ARBA00022692"/>
    </source>
</evidence>
<dbReference type="PANTHER" id="PTHR39535">
    <property type="entry name" value="SPORULATION-DELAYING PROTEIN SDPB"/>
    <property type="match status" value="1"/>
</dbReference>
<evidence type="ECO:0000256" key="4">
    <source>
        <dbReference type="ARBA" id="ARBA00023136"/>
    </source>
</evidence>
<dbReference type="PANTHER" id="PTHR39535:SF2">
    <property type="entry name" value="HTTM DOMAIN-CONTAINING PROTEIN"/>
    <property type="match status" value="1"/>
</dbReference>
<accession>A0A248TH68</accession>
<dbReference type="InterPro" id="IPR011020">
    <property type="entry name" value="HTTM-like"/>
</dbReference>
<sequence length="307" mass="35575">MGSLFKKIFYRIIKKQNNLVGLSILRVTIGLHLLWQLILSYPIKEELWTTPYLNPYVDFLHNNSMFLIFYYLGILIMILYTVGLGSIIFNLVVYIYVLILYFASPFLGDGGSNILMIILAYMIFTNNSRYISLFPRKPSHSYYAKIAHNSFLILVLIQTCILYFFAGFFKAQGEMWIHGTALYYVLNVDAFSMNLTGFVGDIISNSPFLLTIGAYTAILIQLFFPILVLNKYTRYLVLIGSIGFHLMIVFVMGLVQFGFIMIALDMAFINDKEYKVIIKFLKNIFLRIRNTFNFSKQSELLNNKKYS</sequence>
<keyword evidence="2 5" id="KW-0812">Transmembrane</keyword>
<dbReference type="OrthoDB" id="1260738at2"/>
<evidence type="ECO:0000313" key="8">
    <source>
        <dbReference type="Proteomes" id="UP000215137"/>
    </source>
</evidence>
<feature type="transmembrane region" description="Helical" evidence="5">
    <location>
        <begin position="175"/>
        <end position="196"/>
    </location>
</feature>
<dbReference type="GO" id="GO:0012505">
    <property type="term" value="C:endomembrane system"/>
    <property type="evidence" value="ECO:0007669"/>
    <property type="project" value="UniProtKB-SubCell"/>
</dbReference>
<reference evidence="7 8" key="1">
    <citation type="submission" date="2017-08" db="EMBL/GenBank/DDBJ databases">
        <title>Complete Genome Sequence of Bacillus kochii Oregon-R-modENCODE STRAIN BDGP4, isolated from Drosophila melanogaster gut.</title>
        <authorList>
            <person name="Wan K.H."/>
            <person name="Yu C."/>
            <person name="Park S."/>
            <person name="Hammonds A.S."/>
            <person name="Booth B.W."/>
            <person name="Celniker S.E."/>
        </authorList>
    </citation>
    <scope>NUCLEOTIDE SEQUENCE [LARGE SCALE GENOMIC DNA]</scope>
    <source>
        <strain evidence="7 8">BDGP4</strain>
    </source>
</reference>
<protein>
    <recommendedName>
        <fullName evidence="6">HTTM-like domain-containing protein</fullName>
    </recommendedName>
</protein>
<dbReference type="EMBL" id="CP022983">
    <property type="protein sequence ID" value="ASV67469.1"/>
    <property type="molecule type" value="Genomic_DNA"/>
</dbReference>
<feature type="transmembrane region" description="Helical" evidence="5">
    <location>
        <begin position="235"/>
        <end position="264"/>
    </location>
</feature>
<dbReference type="Proteomes" id="UP000215137">
    <property type="component" value="Chromosome"/>
</dbReference>
<organism evidence="7 8">
    <name type="scientific">Cytobacillus kochii</name>
    <dbReference type="NCBI Taxonomy" id="859143"/>
    <lineage>
        <taxon>Bacteria</taxon>
        <taxon>Bacillati</taxon>
        <taxon>Bacillota</taxon>
        <taxon>Bacilli</taxon>
        <taxon>Bacillales</taxon>
        <taxon>Bacillaceae</taxon>
        <taxon>Cytobacillus</taxon>
    </lineage>
</organism>
<dbReference type="SMART" id="SM00752">
    <property type="entry name" value="HTTM"/>
    <property type="match status" value="1"/>
</dbReference>
<keyword evidence="4 5" id="KW-0472">Membrane</keyword>